<evidence type="ECO:0000259" key="8">
    <source>
        <dbReference type="PROSITE" id="PS50109"/>
    </source>
</evidence>
<keyword evidence="7" id="KW-1133">Transmembrane helix</keyword>
<evidence type="ECO:0000256" key="1">
    <source>
        <dbReference type="ARBA" id="ARBA00000085"/>
    </source>
</evidence>
<evidence type="ECO:0000256" key="6">
    <source>
        <dbReference type="SAM" id="Coils"/>
    </source>
</evidence>
<accession>A0A443JGF0</accession>
<reference evidence="9 10" key="2">
    <citation type="submission" date="2019-01" db="EMBL/GenBank/DDBJ databases">
        <authorList>
            <person name="Li Y."/>
        </authorList>
    </citation>
    <scope>NUCLEOTIDE SEQUENCE [LARGE SCALE GENOMIC DNA]</scope>
    <source>
        <strain evidence="9 10">SK2B-1</strain>
    </source>
</reference>
<protein>
    <recommendedName>
        <fullName evidence="2">histidine kinase</fullName>
        <ecNumber evidence="2">2.7.13.3</ecNumber>
    </recommendedName>
</protein>
<evidence type="ECO:0000256" key="7">
    <source>
        <dbReference type="SAM" id="Phobius"/>
    </source>
</evidence>
<dbReference type="GO" id="GO:0004673">
    <property type="term" value="F:protein histidine kinase activity"/>
    <property type="evidence" value="ECO:0007669"/>
    <property type="project" value="UniProtKB-EC"/>
</dbReference>
<keyword evidence="7" id="KW-0812">Transmembrane</keyword>
<dbReference type="PANTHER" id="PTHR24421:SF10">
    <property type="entry name" value="NITRATE_NITRITE SENSOR PROTEIN NARQ"/>
    <property type="match status" value="1"/>
</dbReference>
<gene>
    <name evidence="9" type="ORF">D2T30_13225</name>
</gene>
<comment type="caution">
    <text evidence="9">The sequence shown here is derived from an EMBL/GenBank/DDBJ whole genome shotgun (WGS) entry which is preliminary data.</text>
</comment>
<feature type="transmembrane region" description="Helical" evidence="7">
    <location>
        <begin position="198"/>
        <end position="216"/>
    </location>
</feature>
<dbReference type="EC" id="2.7.13.3" evidence="2"/>
<dbReference type="InterPro" id="IPR036890">
    <property type="entry name" value="HATPase_C_sf"/>
</dbReference>
<keyword evidence="6" id="KW-0175">Coiled coil</keyword>
<dbReference type="CDD" id="cd16917">
    <property type="entry name" value="HATPase_UhpB-NarQ-NarX-like"/>
    <property type="match status" value="1"/>
</dbReference>
<dbReference type="AlphaFoldDB" id="A0A443JGF0"/>
<dbReference type="PROSITE" id="PS50109">
    <property type="entry name" value="HIS_KIN"/>
    <property type="match status" value="1"/>
</dbReference>
<evidence type="ECO:0000256" key="5">
    <source>
        <dbReference type="ARBA" id="ARBA00023012"/>
    </source>
</evidence>
<dbReference type="SUPFAM" id="SSF55874">
    <property type="entry name" value="ATPase domain of HSP90 chaperone/DNA topoisomerase II/histidine kinase"/>
    <property type="match status" value="1"/>
</dbReference>
<feature type="domain" description="Histidine kinase" evidence="8">
    <location>
        <begin position="268"/>
        <end position="452"/>
    </location>
</feature>
<feature type="coiled-coil region" evidence="6">
    <location>
        <begin position="237"/>
        <end position="264"/>
    </location>
</feature>
<keyword evidence="3" id="KW-0808">Transferase</keyword>
<sequence>MPLNEQTISLQILDRPTNLIAQFVLTAGVVLVVGMLLMGLWVTAEIEEGVTENAGGVTALYVDAVIAPITQDLAENGELEDGARERLEHILRQGALQDEISAFKLWDRGGRIVYSDNPALVGRVFPVHFALSEALAGRVHASVSRSSHAEDDFGEHPLMEVYSPVRSAVTGEVIAVAEFYTSADPLLDHFFRARLRSWLVVGAISLGMFSVLYVVFARGSRVIRRQRQALDVQIGQLSALLERNRTLARRLEQANRRIADVNERYLRRISAELHDGPVQLLAFAALRLDSPGPVPQEQIRQALAEAMQEIRNICGGLAMPELEGWSVATVARRLVSAHEARTGAKVDLTLAVDLPEMSLDAKICLYRFVQEILNNAAKHAPGTRVDLALRRMGDGIEVVARDEGSGFDVEAETDGLGLLGLRERVAGLKGQFDLRSRKGMGTTVTMRLPGRTEEDMP</sequence>
<dbReference type="Proteomes" id="UP000284476">
    <property type="component" value="Unassembled WGS sequence"/>
</dbReference>
<dbReference type="EMBL" id="SAUZ01000015">
    <property type="protein sequence ID" value="RWR19484.1"/>
    <property type="molecule type" value="Genomic_DNA"/>
</dbReference>
<dbReference type="PANTHER" id="PTHR24421">
    <property type="entry name" value="NITRATE/NITRITE SENSOR PROTEIN NARX-RELATED"/>
    <property type="match status" value="1"/>
</dbReference>
<evidence type="ECO:0000256" key="3">
    <source>
        <dbReference type="ARBA" id="ARBA00022679"/>
    </source>
</evidence>
<evidence type="ECO:0000313" key="10">
    <source>
        <dbReference type="Proteomes" id="UP000284476"/>
    </source>
</evidence>
<evidence type="ECO:0000256" key="4">
    <source>
        <dbReference type="ARBA" id="ARBA00022777"/>
    </source>
</evidence>
<evidence type="ECO:0000256" key="2">
    <source>
        <dbReference type="ARBA" id="ARBA00012438"/>
    </source>
</evidence>
<dbReference type="InterPro" id="IPR050482">
    <property type="entry name" value="Sensor_HK_TwoCompSys"/>
</dbReference>
<dbReference type="GO" id="GO:0000160">
    <property type="term" value="P:phosphorelay signal transduction system"/>
    <property type="evidence" value="ECO:0007669"/>
    <property type="project" value="UniProtKB-KW"/>
</dbReference>
<keyword evidence="4 9" id="KW-0418">Kinase</keyword>
<feature type="transmembrane region" description="Helical" evidence="7">
    <location>
        <begin position="20"/>
        <end position="42"/>
    </location>
</feature>
<dbReference type="SMART" id="SM00387">
    <property type="entry name" value="HATPase_c"/>
    <property type="match status" value="1"/>
</dbReference>
<comment type="catalytic activity">
    <reaction evidence="1">
        <text>ATP + protein L-histidine = ADP + protein N-phospho-L-histidine.</text>
        <dbReference type="EC" id="2.7.13.3"/>
    </reaction>
</comment>
<reference evidence="9 10" key="1">
    <citation type="submission" date="2019-01" db="EMBL/GenBank/DDBJ databases">
        <title>Sinorhodobacter populi sp. nov. isolated from the symptomatic bark tissue of Populus euramericana canker.</title>
        <authorList>
            <person name="Xu G."/>
        </authorList>
    </citation>
    <scope>NUCLEOTIDE SEQUENCE [LARGE SCALE GENOMIC DNA]</scope>
    <source>
        <strain evidence="9 10">SK2B-1</strain>
    </source>
</reference>
<name>A0A443JGF0_9RHOB</name>
<dbReference type="Pfam" id="PF02518">
    <property type="entry name" value="HATPase_c"/>
    <property type="match status" value="1"/>
</dbReference>
<organism evidence="9 10">
    <name type="scientific">Paenirhodobacter populi</name>
    <dbReference type="NCBI Taxonomy" id="2306993"/>
    <lineage>
        <taxon>Bacteria</taxon>
        <taxon>Pseudomonadati</taxon>
        <taxon>Pseudomonadota</taxon>
        <taxon>Alphaproteobacteria</taxon>
        <taxon>Rhodobacterales</taxon>
        <taxon>Rhodobacter group</taxon>
        <taxon>Paenirhodobacter</taxon>
    </lineage>
</organism>
<dbReference type="Gene3D" id="3.30.565.10">
    <property type="entry name" value="Histidine kinase-like ATPase, C-terminal domain"/>
    <property type="match status" value="1"/>
</dbReference>
<dbReference type="InterPro" id="IPR003594">
    <property type="entry name" value="HATPase_dom"/>
</dbReference>
<dbReference type="RefSeq" id="WP_128209240.1">
    <property type="nucleotide sequence ID" value="NZ_JBHRSO010000063.1"/>
</dbReference>
<evidence type="ECO:0000313" key="9">
    <source>
        <dbReference type="EMBL" id="RWR19484.1"/>
    </source>
</evidence>
<keyword evidence="5" id="KW-0902">Two-component regulatory system</keyword>
<proteinExistence type="predicted"/>
<dbReference type="InterPro" id="IPR005467">
    <property type="entry name" value="His_kinase_dom"/>
</dbReference>
<keyword evidence="7" id="KW-0472">Membrane</keyword>